<dbReference type="AlphaFoldDB" id="A0A1B7XQY6"/>
<proteinExistence type="predicted"/>
<dbReference type="RefSeq" id="XP_018150687.1">
    <property type="nucleotide sequence ID" value="XM_018309444.1"/>
</dbReference>
<dbReference type="VEuPathDB" id="FungiDB:CH63R_14470"/>
<gene>
    <name evidence="2" type="ORF">CH63R_14470</name>
</gene>
<dbReference type="EMBL" id="LTAN01000011">
    <property type="protein sequence ID" value="OBR02169.1"/>
    <property type="molecule type" value="Genomic_DNA"/>
</dbReference>
<keyword evidence="3" id="KW-1185">Reference proteome</keyword>
<accession>A0A1B7XQY6</accession>
<sequence length="291" mass="32552">MWFIFVFVFATFHGHVVASCNAEDAALWRPNQGDTFDKVLRPLDIDARQFMEHNEDVADVNKIDYLSIYCIPYITSLSGYYYTTSGHRFLSPSSQSATKLLTTNAQPHTSFATEEQTTVLSQTIGNSQVTKYTSQSAPTTVEHMVDSTTTEASITTPHSTHSAAAYVSERRCSLQRDRNSNIAGEFQKQARAFCDEYGASNFYPGQIGTGNKEKKVGDEHFVFSIDWINQCDIWPVQNGLQPTVFDRTITCLSVMTQNFLKCGDKRSNGGYVDVSCLRYSSRAKDWALDGA</sequence>
<feature type="signal peptide" evidence="1">
    <location>
        <begin position="1"/>
        <end position="18"/>
    </location>
</feature>
<dbReference type="Proteomes" id="UP000092177">
    <property type="component" value="Chromosome 11"/>
</dbReference>
<feature type="chain" id="PRO_5008600946" evidence="1">
    <location>
        <begin position="19"/>
        <end position="291"/>
    </location>
</feature>
<evidence type="ECO:0000256" key="1">
    <source>
        <dbReference type="SAM" id="SignalP"/>
    </source>
</evidence>
<keyword evidence="1" id="KW-0732">Signal</keyword>
<evidence type="ECO:0000313" key="3">
    <source>
        <dbReference type="Proteomes" id="UP000092177"/>
    </source>
</evidence>
<reference evidence="3" key="1">
    <citation type="journal article" date="2017" name="BMC Genomics">
        <title>Gapless genome assembly of Colletotrichum higginsianum reveals chromosome structure and association of transposable elements with secondary metabolite gene clusters.</title>
        <authorList>
            <person name="Dallery J.-F."/>
            <person name="Lapalu N."/>
            <person name="Zampounis A."/>
            <person name="Pigne S."/>
            <person name="Luyten I."/>
            <person name="Amselem J."/>
            <person name="Wittenberg A.H.J."/>
            <person name="Zhou S."/>
            <person name="de Queiroz M.V."/>
            <person name="Robin G.P."/>
            <person name="Auger A."/>
            <person name="Hainaut M."/>
            <person name="Henrissat B."/>
            <person name="Kim K.-T."/>
            <person name="Lee Y.-H."/>
            <person name="Lespinet O."/>
            <person name="Schwartz D.C."/>
            <person name="Thon M.R."/>
            <person name="O'Connell R.J."/>
        </authorList>
    </citation>
    <scope>NUCLEOTIDE SEQUENCE [LARGE SCALE GENOMIC DNA]</scope>
    <source>
        <strain evidence="3">IMI 349063</strain>
    </source>
</reference>
<evidence type="ECO:0000313" key="2">
    <source>
        <dbReference type="EMBL" id="OBR02169.1"/>
    </source>
</evidence>
<dbReference type="KEGG" id="chig:CH63R_14470"/>
<name>A0A1B7XQY6_COLHI</name>
<protein>
    <submittedName>
        <fullName evidence="2">Uncharacterized protein</fullName>
    </submittedName>
</protein>
<dbReference type="GeneID" id="28873551"/>
<comment type="caution">
    <text evidence="2">The sequence shown here is derived from an EMBL/GenBank/DDBJ whole genome shotgun (WGS) entry which is preliminary data.</text>
</comment>
<organism evidence="2 3">
    <name type="scientific">Colletotrichum higginsianum (strain IMI 349063)</name>
    <name type="common">Crucifer anthracnose fungus</name>
    <dbReference type="NCBI Taxonomy" id="759273"/>
    <lineage>
        <taxon>Eukaryota</taxon>
        <taxon>Fungi</taxon>
        <taxon>Dikarya</taxon>
        <taxon>Ascomycota</taxon>
        <taxon>Pezizomycotina</taxon>
        <taxon>Sordariomycetes</taxon>
        <taxon>Hypocreomycetidae</taxon>
        <taxon>Glomerellales</taxon>
        <taxon>Glomerellaceae</taxon>
        <taxon>Colletotrichum</taxon>
        <taxon>Colletotrichum destructivum species complex</taxon>
    </lineage>
</organism>